<organism evidence="7 8">
    <name type="scientific">Autumnicola musiva</name>
    <dbReference type="NCBI Taxonomy" id="3075589"/>
    <lineage>
        <taxon>Bacteria</taxon>
        <taxon>Pseudomonadati</taxon>
        <taxon>Bacteroidota</taxon>
        <taxon>Flavobacteriia</taxon>
        <taxon>Flavobacteriales</taxon>
        <taxon>Flavobacteriaceae</taxon>
        <taxon>Autumnicola</taxon>
    </lineage>
</organism>
<dbReference type="EC" id="5.3.1.12" evidence="4"/>
<dbReference type="PANTHER" id="PTHR30068:SF4">
    <property type="entry name" value="URONATE ISOMERASE"/>
    <property type="match status" value="1"/>
</dbReference>
<dbReference type="Gene3D" id="3.20.20.140">
    <property type="entry name" value="Metal-dependent hydrolases"/>
    <property type="match status" value="1"/>
</dbReference>
<evidence type="ECO:0000256" key="2">
    <source>
        <dbReference type="ARBA" id="ARBA00004892"/>
    </source>
</evidence>
<reference evidence="7 8" key="1">
    <citation type="submission" date="2023-09" db="EMBL/GenBank/DDBJ databases">
        <authorList>
            <person name="Rey-Velasco X."/>
        </authorList>
    </citation>
    <scope>NUCLEOTIDE SEQUENCE [LARGE SCALE GENOMIC DNA]</scope>
    <source>
        <strain evidence="7 8">F117</strain>
    </source>
</reference>
<accession>A0ABU3DBW3</accession>
<dbReference type="InterPro" id="IPR032466">
    <property type="entry name" value="Metal_Hydrolase"/>
</dbReference>
<dbReference type="PANTHER" id="PTHR30068">
    <property type="entry name" value="URONATE ISOMERASE"/>
    <property type="match status" value="1"/>
</dbReference>
<dbReference type="Proteomes" id="UP001262582">
    <property type="component" value="Unassembled WGS sequence"/>
</dbReference>
<name>A0ABU3DBW3_9FLAO</name>
<keyword evidence="8" id="KW-1185">Reference proteome</keyword>
<evidence type="ECO:0000256" key="5">
    <source>
        <dbReference type="ARBA" id="ARBA00020555"/>
    </source>
</evidence>
<proteinExistence type="inferred from homology"/>
<comment type="caution">
    <text evidence="7">The sequence shown here is derived from an EMBL/GenBank/DDBJ whole genome shotgun (WGS) entry which is preliminary data.</text>
</comment>
<comment type="catalytic activity">
    <reaction evidence="1">
        <text>D-glucuronate = D-fructuronate</text>
        <dbReference type="Rhea" id="RHEA:13049"/>
        <dbReference type="ChEBI" id="CHEBI:58720"/>
        <dbReference type="ChEBI" id="CHEBI:59863"/>
        <dbReference type="EC" id="5.3.1.12"/>
    </reaction>
</comment>
<dbReference type="GO" id="GO:0003677">
    <property type="term" value="F:DNA binding"/>
    <property type="evidence" value="ECO:0007669"/>
    <property type="project" value="UniProtKB-KW"/>
</dbReference>
<dbReference type="SUPFAM" id="SSF51556">
    <property type="entry name" value="Metallo-dependent hydrolases"/>
    <property type="match status" value="1"/>
</dbReference>
<dbReference type="RefSeq" id="WP_311505184.1">
    <property type="nucleotide sequence ID" value="NZ_JAVRHK010000091.1"/>
</dbReference>
<evidence type="ECO:0000256" key="4">
    <source>
        <dbReference type="ARBA" id="ARBA00012546"/>
    </source>
</evidence>
<dbReference type="Pfam" id="PF02614">
    <property type="entry name" value="UxaC"/>
    <property type="match status" value="1"/>
</dbReference>
<keyword evidence="7" id="KW-0238">DNA-binding</keyword>
<evidence type="ECO:0000256" key="1">
    <source>
        <dbReference type="ARBA" id="ARBA00001165"/>
    </source>
</evidence>
<feature type="non-terminal residue" evidence="7">
    <location>
        <position position="117"/>
    </location>
</feature>
<dbReference type="InterPro" id="IPR003766">
    <property type="entry name" value="Uronate_isomerase"/>
</dbReference>
<evidence type="ECO:0000256" key="6">
    <source>
        <dbReference type="ARBA" id="ARBA00023235"/>
    </source>
</evidence>
<sequence length="117" mass="13568">RLCDHGLNYVSFERFTEEEIAGIFRKKREGEDISNLEAEKFKTAILLFLGEKYHEKGWVQQFHLGALRNNNKRMLKQLGPDTGWDSIGDYSQAENLSKFLDALDGKNKLTKTILYNL</sequence>
<dbReference type="EMBL" id="JAVRHK010000091">
    <property type="protein sequence ID" value="MDT0678860.1"/>
    <property type="molecule type" value="Genomic_DNA"/>
</dbReference>
<protein>
    <recommendedName>
        <fullName evidence="5">Uronate isomerase</fullName>
        <ecNumber evidence="4">5.3.1.12</ecNumber>
    </recommendedName>
</protein>
<evidence type="ECO:0000256" key="3">
    <source>
        <dbReference type="ARBA" id="ARBA00008397"/>
    </source>
</evidence>
<comment type="similarity">
    <text evidence="3">Belongs to the metallo-dependent hydrolases superfamily. Uronate isomerase family.</text>
</comment>
<keyword evidence="6 7" id="KW-0413">Isomerase</keyword>
<evidence type="ECO:0000313" key="7">
    <source>
        <dbReference type="EMBL" id="MDT0678860.1"/>
    </source>
</evidence>
<comment type="pathway">
    <text evidence="2">Carbohydrate metabolism; pentose and glucuronate interconversion.</text>
</comment>
<evidence type="ECO:0000313" key="8">
    <source>
        <dbReference type="Proteomes" id="UP001262582"/>
    </source>
</evidence>
<gene>
    <name evidence="7" type="ORF">RM539_20000</name>
</gene>
<feature type="non-terminal residue" evidence="7">
    <location>
        <position position="1"/>
    </location>
</feature>
<dbReference type="GO" id="GO:0008880">
    <property type="term" value="F:glucuronate isomerase activity"/>
    <property type="evidence" value="ECO:0007669"/>
    <property type="project" value="UniProtKB-EC"/>
</dbReference>